<dbReference type="Pfam" id="PF05699">
    <property type="entry name" value="Dimer_Tnp_hAT"/>
    <property type="match status" value="1"/>
</dbReference>
<protein>
    <recommendedName>
        <fullName evidence="7">HAT C-terminal dimerisation domain-containing protein</fullName>
    </recommendedName>
</protein>
<evidence type="ECO:0000256" key="6">
    <source>
        <dbReference type="SAM" id="MobiDB-lite"/>
    </source>
</evidence>
<name>A0A4Y9XVZ6_9AGAM</name>
<accession>A0A4Y9XVZ6</accession>
<dbReference type="AlphaFoldDB" id="A0A4Y9XVZ6"/>
<proteinExistence type="predicted"/>
<feature type="domain" description="HAT C-terminal dimerisation" evidence="7">
    <location>
        <begin position="595"/>
        <end position="635"/>
    </location>
</feature>
<keyword evidence="4" id="KW-0862">Zinc</keyword>
<feature type="compositionally biased region" description="Acidic residues" evidence="6">
    <location>
        <begin position="658"/>
        <end position="680"/>
    </location>
</feature>
<dbReference type="GO" id="GO:0008270">
    <property type="term" value="F:zinc ion binding"/>
    <property type="evidence" value="ECO:0007669"/>
    <property type="project" value="UniProtKB-KW"/>
</dbReference>
<evidence type="ECO:0000256" key="4">
    <source>
        <dbReference type="ARBA" id="ARBA00022833"/>
    </source>
</evidence>
<evidence type="ECO:0000256" key="5">
    <source>
        <dbReference type="ARBA" id="ARBA00023242"/>
    </source>
</evidence>
<dbReference type="PANTHER" id="PTHR46481:SF10">
    <property type="entry name" value="ZINC FINGER BED DOMAIN-CONTAINING PROTEIN 39"/>
    <property type="match status" value="1"/>
</dbReference>
<feature type="compositionally biased region" description="Low complexity" evidence="6">
    <location>
        <begin position="1"/>
        <end position="14"/>
    </location>
</feature>
<evidence type="ECO:0000256" key="3">
    <source>
        <dbReference type="ARBA" id="ARBA00022771"/>
    </source>
</evidence>
<comment type="subcellular location">
    <subcellularLocation>
        <location evidence="1">Nucleus</location>
    </subcellularLocation>
</comment>
<sequence length="680" mass="76500">MPPKCKASASSAPSKWHRGTDTASVTSSQPSHQASISEELEDGSDAEVVETDANGQSVTADDAQIRQMMAWWTSPIYAFFSPIPTIEYHDGRKTLTFRCLAKSCGKKLHHYLDTQDAPSTSNMWKHAQKCWGEEVVKTADAAGTMSEAREKVVKGFLKDGSIMTMFQRKGKGKVTYSHRQHKEGDQPGYYVPSPSTVSHDVKLVFARSRNRIAKILQEYNGDLSFATDAWSSPNHRAFIAITVHLLWEGEPISILLDLVEVAKSHSGLNLAEAFAQVLQDFGIAEKFLGVTCDNASPNDIMVDELATLIEGFPGKVNRTRCFAHVINLIAKSLLKQFDLLKKDADVALTDAEHAFEVLSREVEHEDIEMQEAELRNGDGEGEKDDVDGWVDEMAAMSEDEREHLRLQVQPIKHVLAKLQKIAFKIIHSTTLLLPAWKAKLKDLQLKERSVTSHCDKFSATPAHDLTLHLLHSQILKHATLYFSRETPNLATVIPAMDHIDSMLATSVTNDSFNPAILLHPRHKLAYFKKLQWEEDWIDTALEIVRDEFNRSYASVPVPKEVDDTEVVEETRQHSKNIFDDLPALAAPRATELQNELNCYLSTDPEHVNNVFTWWHSRRAQYPHLSHMAIDYLTIPGDWSLLGLVKDSDVLKVARMDDVPSEEEQSDGEYDLEDGWDAITK</sequence>
<dbReference type="PANTHER" id="PTHR46481">
    <property type="entry name" value="ZINC FINGER BED DOMAIN-CONTAINING PROTEIN 4"/>
    <property type="match status" value="1"/>
</dbReference>
<evidence type="ECO:0000256" key="1">
    <source>
        <dbReference type="ARBA" id="ARBA00004123"/>
    </source>
</evidence>
<evidence type="ECO:0000256" key="2">
    <source>
        <dbReference type="ARBA" id="ARBA00022723"/>
    </source>
</evidence>
<gene>
    <name evidence="8" type="ORF">EVG20_g9760</name>
</gene>
<feature type="region of interest" description="Disordered" evidence="6">
    <location>
        <begin position="656"/>
        <end position="680"/>
    </location>
</feature>
<comment type="caution">
    <text evidence="8">The sequence shown here is derived from an EMBL/GenBank/DDBJ whole genome shotgun (WGS) entry which is preliminary data.</text>
</comment>
<dbReference type="InterPro" id="IPR012337">
    <property type="entry name" value="RNaseH-like_sf"/>
</dbReference>
<organism evidence="8 9">
    <name type="scientific">Dentipellis fragilis</name>
    <dbReference type="NCBI Taxonomy" id="205917"/>
    <lineage>
        <taxon>Eukaryota</taxon>
        <taxon>Fungi</taxon>
        <taxon>Dikarya</taxon>
        <taxon>Basidiomycota</taxon>
        <taxon>Agaricomycotina</taxon>
        <taxon>Agaricomycetes</taxon>
        <taxon>Russulales</taxon>
        <taxon>Hericiaceae</taxon>
        <taxon>Dentipellis</taxon>
    </lineage>
</organism>
<dbReference type="InterPro" id="IPR008906">
    <property type="entry name" value="HATC_C_dom"/>
</dbReference>
<keyword evidence="3" id="KW-0863">Zinc-finger</keyword>
<keyword evidence="5" id="KW-0539">Nucleus</keyword>
<dbReference type="GO" id="GO:0005634">
    <property type="term" value="C:nucleus"/>
    <property type="evidence" value="ECO:0007669"/>
    <property type="project" value="UniProtKB-SubCell"/>
</dbReference>
<dbReference type="EMBL" id="SEOQ01001042">
    <property type="protein sequence ID" value="TFY54300.1"/>
    <property type="molecule type" value="Genomic_DNA"/>
</dbReference>
<dbReference type="OrthoDB" id="2677917at2759"/>
<reference evidence="8 9" key="1">
    <citation type="submission" date="2019-02" db="EMBL/GenBank/DDBJ databases">
        <title>Genome sequencing of the rare red list fungi Dentipellis fragilis.</title>
        <authorList>
            <person name="Buettner E."/>
            <person name="Kellner H."/>
        </authorList>
    </citation>
    <scope>NUCLEOTIDE SEQUENCE [LARGE SCALE GENOMIC DNA]</scope>
    <source>
        <strain evidence="8 9">DSM 105465</strain>
    </source>
</reference>
<evidence type="ECO:0000313" key="8">
    <source>
        <dbReference type="EMBL" id="TFY54300.1"/>
    </source>
</evidence>
<feature type="compositionally biased region" description="Polar residues" evidence="6">
    <location>
        <begin position="21"/>
        <end position="36"/>
    </location>
</feature>
<dbReference type="STRING" id="205917.A0A4Y9XVZ6"/>
<evidence type="ECO:0000313" key="9">
    <source>
        <dbReference type="Proteomes" id="UP000298327"/>
    </source>
</evidence>
<dbReference type="Proteomes" id="UP000298327">
    <property type="component" value="Unassembled WGS sequence"/>
</dbReference>
<keyword evidence="2" id="KW-0479">Metal-binding</keyword>
<evidence type="ECO:0000259" key="7">
    <source>
        <dbReference type="Pfam" id="PF05699"/>
    </source>
</evidence>
<dbReference type="GO" id="GO:0046983">
    <property type="term" value="F:protein dimerization activity"/>
    <property type="evidence" value="ECO:0007669"/>
    <property type="project" value="InterPro"/>
</dbReference>
<feature type="region of interest" description="Disordered" evidence="6">
    <location>
        <begin position="1"/>
        <end position="44"/>
    </location>
</feature>
<dbReference type="SUPFAM" id="SSF53098">
    <property type="entry name" value="Ribonuclease H-like"/>
    <property type="match status" value="1"/>
</dbReference>
<keyword evidence="9" id="KW-1185">Reference proteome</keyword>
<dbReference type="InterPro" id="IPR052035">
    <property type="entry name" value="ZnF_BED_domain_contain"/>
</dbReference>